<sequence>MPNVANRPETNICVWCGNEFYHEVYEAGAQTGSVGLMCAACQVNHPFVPLLPMRICLLYTHHPSRNKNFVRGIDGTV</sequence>
<name>A0A314YD11_PRUYE</name>
<dbReference type="Proteomes" id="UP000250321">
    <property type="component" value="Unassembled WGS sequence"/>
</dbReference>
<dbReference type="OrthoDB" id="1675150at2759"/>
<proteinExistence type="predicted"/>
<evidence type="ECO:0000313" key="2">
    <source>
        <dbReference type="Proteomes" id="UP000250321"/>
    </source>
</evidence>
<evidence type="ECO:0000313" key="1">
    <source>
        <dbReference type="EMBL" id="PQQ03770.1"/>
    </source>
</evidence>
<reference evidence="1 2" key="1">
    <citation type="submission" date="2018-02" db="EMBL/GenBank/DDBJ databases">
        <title>Draft genome of wild Prunus yedoensis var. nudiflora.</title>
        <authorList>
            <person name="Baek S."/>
            <person name="Kim J.-H."/>
            <person name="Choi K."/>
            <person name="Kim G.-B."/>
            <person name="Cho A."/>
            <person name="Jang H."/>
            <person name="Shin C.-H."/>
            <person name="Yu H.-J."/>
            <person name="Mun J.-H."/>
        </authorList>
    </citation>
    <scope>NUCLEOTIDE SEQUENCE [LARGE SCALE GENOMIC DNA]</scope>
    <source>
        <strain evidence="2">cv. Jeju island</strain>
        <tissue evidence="1">Leaf</tissue>
    </source>
</reference>
<accession>A0A314YD11</accession>
<comment type="caution">
    <text evidence="1">The sequence shown here is derived from an EMBL/GenBank/DDBJ whole genome shotgun (WGS) entry which is preliminary data.</text>
</comment>
<gene>
    <name evidence="1" type="ORF">Pyn_11257</name>
</gene>
<dbReference type="EMBL" id="PJQY01001309">
    <property type="protein sequence ID" value="PQQ03770.1"/>
    <property type="molecule type" value="Genomic_DNA"/>
</dbReference>
<dbReference type="AlphaFoldDB" id="A0A314YD11"/>
<dbReference type="PANTHER" id="PTHR37701:SF13">
    <property type="entry name" value="C2H2-TYPE DOMAIN-CONTAINING PROTEIN"/>
    <property type="match status" value="1"/>
</dbReference>
<organism evidence="1 2">
    <name type="scientific">Prunus yedoensis var. nudiflora</name>
    <dbReference type="NCBI Taxonomy" id="2094558"/>
    <lineage>
        <taxon>Eukaryota</taxon>
        <taxon>Viridiplantae</taxon>
        <taxon>Streptophyta</taxon>
        <taxon>Embryophyta</taxon>
        <taxon>Tracheophyta</taxon>
        <taxon>Spermatophyta</taxon>
        <taxon>Magnoliopsida</taxon>
        <taxon>eudicotyledons</taxon>
        <taxon>Gunneridae</taxon>
        <taxon>Pentapetalae</taxon>
        <taxon>rosids</taxon>
        <taxon>fabids</taxon>
        <taxon>Rosales</taxon>
        <taxon>Rosaceae</taxon>
        <taxon>Amygdaloideae</taxon>
        <taxon>Amygdaleae</taxon>
        <taxon>Prunus</taxon>
    </lineage>
</organism>
<dbReference type="InterPro" id="IPR037472">
    <property type="entry name" value="MBD8"/>
</dbReference>
<keyword evidence="2" id="KW-1185">Reference proteome</keyword>
<protein>
    <submittedName>
        <fullName evidence="1">Uncharacterized protein</fullName>
    </submittedName>
</protein>
<dbReference type="PANTHER" id="PTHR37701">
    <property type="entry name" value="METHYL-CPG-BINDING DOMAIN-CONTAINING PROTEIN 8"/>
    <property type="match status" value="1"/>
</dbReference>